<sequence>MTRVSVSEIIKHSSPDDLWIVVNGKVYDLTNFAPNHPGGADVLYAFAGRDGSKTYNEFHSATLIERELSDSEKKGELDEGTLTEEWLEAQKTELEKAATGDDDAKPALSSIISLHDFETFFEKSSNQKGFAYISSGANDNLTREANLTSWSQIRFRPQILNDVSAVDMRSSMLGVPVSMPVMISPMGMGKTGGPQGEKALGHCAAASGIVHCVSTVASYDITEVVAAAPQANYFFQLYVDKNRAKSEALLRQVEALPQVKGVFVTVDLPVVSKREADERISSAPQNLVRPGHQGPKIDEKGAGVARTTGGFIDSTFSWKDLVWLKKATKLPIVIKGIQSPLDAVKALEAGCQGIVISNHGGRALDTAPSTLEVLLEVRRDAPHIFDKIEVFVDGGVRRGSDILKAVILGARGVGIGRPFQYSLAWDDKGPLACAEILQDELGTAMKLCGITNLDGVRGRTEWLNTVELEAKLPPPLPMLVKARL</sequence>
<dbReference type="EMBL" id="MU005972">
    <property type="protein sequence ID" value="KAF2861501.1"/>
    <property type="molecule type" value="Genomic_DNA"/>
</dbReference>
<dbReference type="SUPFAM" id="SSF55856">
    <property type="entry name" value="Cytochrome b5-like heme/steroid binding domain"/>
    <property type="match status" value="1"/>
</dbReference>
<comment type="cofactor">
    <cofactor evidence="1">
        <name>FMN</name>
        <dbReference type="ChEBI" id="CHEBI:58210"/>
    </cofactor>
</comment>
<dbReference type="InterPro" id="IPR036400">
    <property type="entry name" value="Cyt_B5-like_heme/steroid_sf"/>
</dbReference>
<evidence type="ECO:0000256" key="1">
    <source>
        <dbReference type="ARBA" id="ARBA00001917"/>
    </source>
</evidence>
<accession>A0A6A7C1W9</accession>
<keyword evidence="6" id="KW-1185">Reference proteome</keyword>
<dbReference type="PANTHER" id="PTHR10578">
    <property type="entry name" value="S -2-HYDROXY-ACID OXIDASE-RELATED"/>
    <property type="match status" value="1"/>
</dbReference>
<dbReference type="Gene3D" id="3.20.20.70">
    <property type="entry name" value="Aldolase class I"/>
    <property type="match status" value="1"/>
</dbReference>
<evidence type="ECO:0000256" key="2">
    <source>
        <dbReference type="ARBA" id="ARBA00023002"/>
    </source>
</evidence>
<gene>
    <name evidence="5" type="ORF">K470DRAFT_256878</name>
</gene>
<keyword evidence="2" id="KW-0560">Oxidoreductase</keyword>
<dbReference type="OrthoDB" id="1925334at2759"/>
<reference evidence="5" key="1">
    <citation type="journal article" date="2020" name="Stud. Mycol.">
        <title>101 Dothideomycetes genomes: a test case for predicting lifestyles and emergence of pathogens.</title>
        <authorList>
            <person name="Haridas S."/>
            <person name="Albert R."/>
            <person name="Binder M."/>
            <person name="Bloem J."/>
            <person name="Labutti K."/>
            <person name="Salamov A."/>
            <person name="Andreopoulos B."/>
            <person name="Baker S."/>
            <person name="Barry K."/>
            <person name="Bills G."/>
            <person name="Bluhm B."/>
            <person name="Cannon C."/>
            <person name="Castanera R."/>
            <person name="Culley D."/>
            <person name="Daum C."/>
            <person name="Ezra D."/>
            <person name="Gonzalez J."/>
            <person name="Henrissat B."/>
            <person name="Kuo A."/>
            <person name="Liang C."/>
            <person name="Lipzen A."/>
            <person name="Lutzoni F."/>
            <person name="Magnuson J."/>
            <person name="Mondo S."/>
            <person name="Nolan M."/>
            <person name="Ohm R."/>
            <person name="Pangilinan J."/>
            <person name="Park H.-J."/>
            <person name="Ramirez L."/>
            <person name="Alfaro M."/>
            <person name="Sun H."/>
            <person name="Tritt A."/>
            <person name="Yoshinaga Y."/>
            <person name="Zwiers L.-H."/>
            <person name="Turgeon B."/>
            <person name="Goodwin S."/>
            <person name="Spatafora J."/>
            <person name="Crous P."/>
            <person name="Grigoriev I."/>
        </authorList>
    </citation>
    <scope>NUCLEOTIDE SEQUENCE</scope>
    <source>
        <strain evidence="5">CBS 480.64</strain>
    </source>
</reference>
<name>A0A6A7C1W9_9PEZI</name>
<organism evidence="5 6">
    <name type="scientific">Piedraia hortae CBS 480.64</name>
    <dbReference type="NCBI Taxonomy" id="1314780"/>
    <lineage>
        <taxon>Eukaryota</taxon>
        <taxon>Fungi</taxon>
        <taxon>Dikarya</taxon>
        <taxon>Ascomycota</taxon>
        <taxon>Pezizomycotina</taxon>
        <taxon>Dothideomycetes</taxon>
        <taxon>Dothideomycetidae</taxon>
        <taxon>Capnodiales</taxon>
        <taxon>Piedraiaceae</taxon>
        <taxon>Piedraia</taxon>
    </lineage>
</organism>
<dbReference type="InterPro" id="IPR001199">
    <property type="entry name" value="Cyt_B5-like_heme/steroid-bd"/>
</dbReference>
<evidence type="ECO:0000313" key="5">
    <source>
        <dbReference type="EMBL" id="KAF2861501.1"/>
    </source>
</evidence>
<dbReference type="GO" id="GO:0016491">
    <property type="term" value="F:oxidoreductase activity"/>
    <property type="evidence" value="ECO:0007669"/>
    <property type="project" value="UniProtKB-KW"/>
</dbReference>
<dbReference type="InterPro" id="IPR000262">
    <property type="entry name" value="FMN-dep_DH"/>
</dbReference>
<evidence type="ECO:0000313" key="6">
    <source>
        <dbReference type="Proteomes" id="UP000799421"/>
    </source>
</evidence>
<dbReference type="Proteomes" id="UP000799421">
    <property type="component" value="Unassembled WGS sequence"/>
</dbReference>
<dbReference type="PROSITE" id="PS50255">
    <property type="entry name" value="CYTOCHROME_B5_2"/>
    <property type="match status" value="1"/>
</dbReference>
<dbReference type="PROSITE" id="PS51349">
    <property type="entry name" value="FMN_HYDROXY_ACID_DH_2"/>
    <property type="match status" value="1"/>
</dbReference>
<dbReference type="SMART" id="SM01117">
    <property type="entry name" value="Cyt-b5"/>
    <property type="match status" value="1"/>
</dbReference>
<dbReference type="InterPro" id="IPR013785">
    <property type="entry name" value="Aldolase_TIM"/>
</dbReference>
<dbReference type="InterPro" id="IPR037396">
    <property type="entry name" value="FMN_HAD"/>
</dbReference>
<dbReference type="SUPFAM" id="SSF51395">
    <property type="entry name" value="FMN-linked oxidoreductases"/>
    <property type="match status" value="1"/>
</dbReference>
<dbReference type="Pfam" id="PF00173">
    <property type="entry name" value="Cyt-b5"/>
    <property type="match status" value="1"/>
</dbReference>
<protein>
    <submittedName>
        <fullName evidence="5">Uncharacterized protein</fullName>
    </submittedName>
</protein>
<proteinExistence type="predicted"/>
<feature type="domain" description="Cytochrome b5 heme-binding" evidence="3">
    <location>
        <begin position="1"/>
        <end position="78"/>
    </location>
</feature>
<dbReference type="AlphaFoldDB" id="A0A6A7C1W9"/>
<evidence type="ECO:0000259" key="4">
    <source>
        <dbReference type="PROSITE" id="PS51349"/>
    </source>
</evidence>
<dbReference type="Gene3D" id="3.10.120.10">
    <property type="entry name" value="Cytochrome b5-like heme/steroid binding domain"/>
    <property type="match status" value="1"/>
</dbReference>
<dbReference type="PRINTS" id="PR00363">
    <property type="entry name" value="CYTOCHROMEB5"/>
</dbReference>
<feature type="domain" description="FMN hydroxy acid dehydrogenase" evidence="4">
    <location>
        <begin position="106"/>
        <end position="466"/>
    </location>
</feature>
<dbReference type="PANTHER" id="PTHR10578:SF104">
    <property type="entry name" value="CYTOCHROME B2, MITOCHONDRIAL-RELATED"/>
    <property type="match status" value="1"/>
</dbReference>
<evidence type="ECO:0000259" key="3">
    <source>
        <dbReference type="PROSITE" id="PS50255"/>
    </source>
</evidence>
<dbReference type="Pfam" id="PF01070">
    <property type="entry name" value="FMN_dh"/>
    <property type="match status" value="1"/>
</dbReference>